<dbReference type="SUPFAM" id="SSF57850">
    <property type="entry name" value="RING/U-box"/>
    <property type="match status" value="1"/>
</dbReference>
<reference evidence="2 3" key="1">
    <citation type="submission" date="2024-11" db="EMBL/GenBank/DDBJ databases">
        <title>Chromosome-level genome assembly of Eucalyptus globulus Labill. provides insights into its genome evolution.</title>
        <authorList>
            <person name="Li X."/>
        </authorList>
    </citation>
    <scope>NUCLEOTIDE SEQUENCE [LARGE SCALE GENOMIC DNA]</scope>
    <source>
        <strain evidence="2">CL2024</strain>
        <tissue evidence="2">Fresh tender leaves</tissue>
    </source>
</reference>
<dbReference type="EMBL" id="JBJKBG010000003">
    <property type="protein sequence ID" value="KAL3745976.1"/>
    <property type="molecule type" value="Genomic_DNA"/>
</dbReference>
<dbReference type="AlphaFoldDB" id="A0ABD3L7T5"/>
<comment type="caution">
    <text evidence="2">The sequence shown here is derived from an EMBL/GenBank/DDBJ whole genome shotgun (WGS) entry which is preliminary data.</text>
</comment>
<dbReference type="InterPro" id="IPR001841">
    <property type="entry name" value="Znf_RING"/>
</dbReference>
<feature type="domain" description="RING-type" evidence="1">
    <location>
        <begin position="84"/>
        <end position="123"/>
    </location>
</feature>
<gene>
    <name evidence="2" type="ORF">ACJRO7_014990</name>
</gene>
<sequence>MHLERILDTLGVHHSFWANIIRIILHTMTMEATRDEVEMEDNEEGSIEGYESDPNQVTRGVSRGAIEKLERKSYSVGEAHRYYSICLEELDEKYKVMEIPCSNLLHNRCIVKWLERNNSHPLCHGKVQVQDSE</sequence>
<keyword evidence="3" id="KW-1185">Reference proteome</keyword>
<name>A0ABD3L7T5_EUCGL</name>
<organism evidence="2 3">
    <name type="scientific">Eucalyptus globulus</name>
    <name type="common">Tasmanian blue gum</name>
    <dbReference type="NCBI Taxonomy" id="34317"/>
    <lineage>
        <taxon>Eukaryota</taxon>
        <taxon>Viridiplantae</taxon>
        <taxon>Streptophyta</taxon>
        <taxon>Embryophyta</taxon>
        <taxon>Tracheophyta</taxon>
        <taxon>Spermatophyta</taxon>
        <taxon>Magnoliopsida</taxon>
        <taxon>eudicotyledons</taxon>
        <taxon>Gunneridae</taxon>
        <taxon>Pentapetalae</taxon>
        <taxon>rosids</taxon>
        <taxon>malvids</taxon>
        <taxon>Myrtales</taxon>
        <taxon>Myrtaceae</taxon>
        <taxon>Myrtoideae</taxon>
        <taxon>Eucalypteae</taxon>
        <taxon>Eucalyptus</taxon>
    </lineage>
</organism>
<dbReference type="InterPro" id="IPR013083">
    <property type="entry name" value="Znf_RING/FYVE/PHD"/>
</dbReference>
<evidence type="ECO:0000259" key="1">
    <source>
        <dbReference type="Pfam" id="PF13639"/>
    </source>
</evidence>
<protein>
    <recommendedName>
        <fullName evidence="1">RING-type domain-containing protein</fullName>
    </recommendedName>
</protein>
<proteinExistence type="predicted"/>
<evidence type="ECO:0000313" key="3">
    <source>
        <dbReference type="Proteomes" id="UP001634007"/>
    </source>
</evidence>
<dbReference type="Proteomes" id="UP001634007">
    <property type="component" value="Unassembled WGS sequence"/>
</dbReference>
<dbReference type="Gene3D" id="3.30.40.10">
    <property type="entry name" value="Zinc/RING finger domain, C3HC4 (zinc finger)"/>
    <property type="match status" value="1"/>
</dbReference>
<accession>A0ABD3L7T5</accession>
<evidence type="ECO:0000313" key="2">
    <source>
        <dbReference type="EMBL" id="KAL3745976.1"/>
    </source>
</evidence>
<dbReference type="PANTHER" id="PTHR46400:SF5">
    <property type="entry name" value="RING-TYPE DOMAIN-CONTAINING PROTEIN"/>
    <property type="match status" value="1"/>
</dbReference>
<dbReference type="InterPro" id="IPR033276">
    <property type="entry name" value="BB"/>
</dbReference>
<dbReference type="PANTHER" id="PTHR46400">
    <property type="entry name" value="RING/U-BOX SUPERFAMILY PROTEIN"/>
    <property type="match status" value="1"/>
</dbReference>
<dbReference type="Pfam" id="PF13639">
    <property type="entry name" value="zf-RING_2"/>
    <property type="match status" value="1"/>
</dbReference>